<name>A0A8J4ASM3_9CHLO</name>
<dbReference type="Proteomes" id="UP000747399">
    <property type="component" value="Unassembled WGS sequence"/>
</dbReference>
<keyword evidence="3" id="KW-1185">Reference proteome</keyword>
<reference evidence="2" key="1">
    <citation type="journal article" date="2021" name="Proc. Natl. Acad. Sci. U.S.A.">
        <title>Three genomes in the algal genus Volvox reveal the fate of a haploid sex-determining region after a transition to homothallism.</title>
        <authorList>
            <person name="Yamamoto K."/>
            <person name="Hamaji T."/>
            <person name="Kawai-Toyooka H."/>
            <person name="Matsuzaki R."/>
            <person name="Takahashi F."/>
            <person name="Nishimura Y."/>
            <person name="Kawachi M."/>
            <person name="Noguchi H."/>
            <person name="Minakuchi Y."/>
            <person name="Umen J.G."/>
            <person name="Toyoda A."/>
            <person name="Nozaki H."/>
        </authorList>
    </citation>
    <scope>NUCLEOTIDE SEQUENCE</scope>
    <source>
        <strain evidence="2">NIES-3780</strain>
    </source>
</reference>
<evidence type="ECO:0000259" key="1">
    <source>
        <dbReference type="Pfam" id="PF12146"/>
    </source>
</evidence>
<dbReference type="EMBL" id="BNCO01000004">
    <property type="protein sequence ID" value="GIL47061.1"/>
    <property type="molecule type" value="Genomic_DNA"/>
</dbReference>
<organism evidence="2 3">
    <name type="scientific">Volvox africanus</name>
    <dbReference type="NCBI Taxonomy" id="51714"/>
    <lineage>
        <taxon>Eukaryota</taxon>
        <taxon>Viridiplantae</taxon>
        <taxon>Chlorophyta</taxon>
        <taxon>core chlorophytes</taxon>
        <taxon>Chlorophyceae</taxon>
        <taxon>CS clade</taxon>
        <taxon>Chlamydomonadales</taxon>
        <taxon>Volvocaceae</taxon>
        <taxon>Volvox</taxon>
    </lineage>
</organism>
<dbReference type="SUPFAM" id="SSF53474">
    <property type="entry name" value="alpha/beta-Hydrolases"/>
    <property type="match status" value="1"/>
</dbReference>
<dbReference type="Gene3D" id="3.40.50.1820">
    <property type="entry name" value="alpha/beta hydrolase"/>
    <property type="match status" value="1"/>
</dbReference>
<dbReference type="Pfam" id="PF12146">
    <property type="entry name" value="Hydrolase_4"/>
    <property type="match status" value="1"/>
</dbReference>
<dbReference type="PANTHER" id="PTHR11614">
    <property type="entry name" value="PHOSPHOLIPASE-RELATED"/>
    <property type="match status" value="1"/>
</dbReference>
<proteinExistence type="predicted"/>
<dbReference type="AlphaFoldDB" id="A0A8J4ASM3"/>
<dbReference type="InterPro" id="IPR029058">
    <property type="entry name" value="AB_hydrolase_fold"/>
</dbReference>
<evidence type="ECO:0000313" key="3">
    <source>
        <dbReference type="Proteomes" id="UP000747399"/>
    </source>
</evidence>
<evidence type="ECO:0000313" key="2">
    <source>
        <dbReference type="EMBL" id="GIL47061.1"/>
    </source>
</evidence>
<feature type="domain" description="Serine aminopeptidase S33" evidence="1">
    <location>
        <begin position="12"/>
        <end position="129"/>
    </location>
</feature>
<accession>A0A8J4ASM3</accession>
<gene>
    <name evidence="2" type="ORF">Vafri_3890</name>
</gene>
<dbReference type="InterPro" id="IPR022742">
    <property type="entry name" value="Hydrolase_4"/>
</dbReference>
<dbReference type="InterPro" id="IPR051044">
    <property type="entry name" value="MAG_DAG_Lipase"/>
</dbReference>
<comment type="caution">
    <text evidence="2">The sequence shown here is derived from an EMBL/GenBank/DDBJ whole genome shotgun (WGS) entry which is preliminary data.</text>
</comment>
<sequence>MVSLEKLARRGLNPYLRPLGKLLSWLAPTWPLFSMNRNTMYPDLQHEYDIDENCYHGNTRVRNAQECLEATERLVANQAKLRLPLLLFHAEADTLTDPEGTMRLYEAAESSDKTFISPPNMWHILLKEPGHEVVKMQILEWLDKRTVQRAKVDKE</sequence>
<protein>
    <recommendedName>
        <fullName evidence="1">Serine aminopeptidase S33 domain-containing protein</fullName>
    </recommendedName>
</protein>